<dbReference type="EMBL" id="JAMZMM010000061">
    <property type="protein sequence ID" value="MCP2728560.1"/>
    <property type="molecule type" value="Genomic_DNA"/>
</dbReference>
<reference evidence="1" key="1">
    <citation type="submission" date="2022-06" db="EMBL/GenBank/DDBJ databases">
        <title>New cyanobacteria of genus Symplocastrum in benthos of Lake Baikal.</title>
        <authorList>
            <person name="Sorokovikova E."/>
            <person name="Tikhonova I."/>
            <person name="Krasnopeev A."/>
            <person name="Evseev P."/>
            <person name="Gladkikh A."/>
            <person name="Belykh O."/>
        </authorList>
    </citation>
    <scope>NUCLEOTIDE SEQUENCE</scope>
    <source>
        <strain evidence="1">BBK-W-15</strain>
    </source>
</reference>
<sequence length="297" mass="33740">MDYREALEIATAALLNLRNYTIDVITISRPSDLQGAVEISKIVSKLSPIIGNLIESAIARHLNQSEIWSEGCKWIRQDPGFPDIILDGMSGITPGIEIKTWFPLATEITARFRDSQTHFQANQTKVAILCWMLEDVLSGKPKIIDIWIGDGLEVAKTRDDRYHNPPHYIVVEPEDTRKRTRNLQQTNCHGYIFQGTDKQLAKAVKIVELWGDKAKEYSPARDYQMRLRELTGNFPYRLDTNFAKMDRICLPSLEKFKVDLLGSIYNGCTIQSWIKAISTSDTTALQQLIDPSDPNPM</sequence>
<evidence type="ECO:0000313" key="2">
    <source>
        <dbReference type="Proteomes" id="UP001204953"/>
    </source>
</evidence>
<name>A0AAE3GPW2_9CYAN</name>
<comment type="caution">
    <text evidence="1">The sequence shown here is derived from an EMBL/GenBank/DDBJ whole genome shotgun (WGS) entry which is preliminary data.</text>
</comment>
<keyword evidence="2" id="KW-1185">Reference proteome</keyword>
<evidence type="ECO:0000313" key="1">
    <source>
        <dbReference type="EMBL" id="MCP2728560.1"/>
    </source>
</evidence>
<accession>A0AAE3GPW2</accession>
<protein>
    <submittedName>
        <fullName evidence="1">Uncharacterized protein</fullName>
    </submittedName>
</protein>
<dbReference type="AlphaFoldDB" id="A0AAE3GPW2"/>
<organism evidence="1 2">
    <name type="scientific">Limnofasciculus baicalensis BBK-W-15</name>
    <dbReference type="NCBI Taxonomy" id="2699891"/>
    <lineage>
        <taxon>Bacteria</taxon>
        <taxon>Bacillati</taxon>
        <taxon>Cyanobacteriota</taxon>
        <taxon>Cyanophyceae</taxon>
        <taxon>Coleofasciculales</taxon>
        <taxon>Coleofasciculaceae</taxon>
        <taxon>Limnofasciculus</taxon>
        <taxon>Limnofasciculus baicalensis</taxon>
    </lineage>
</organism>
<dbReference type="RefSeq" id="WP_254011354.1">
    <property type="nucleotide sequence ID" value="NZ_JAMZMM010000061.1"/>
</dbReference>
<gene>
    <name evidence="1" type="ORF">NJ959_08735</name>
</gene>
<proteinExistence type="predicted"/>
<dbReference type="Proteomes" id="UP001204953">
    <property type="component" value="Unassembled WGS sequence"/>
</dbReference>